<dbReference type="Pfam" id="PF00874">
    <property type="entry name" value="PRD"/>
    <property type="match status" value="1"/>
</dbReference>
<dbReference type="SUPFAM" id="SSF63520">
    <property type="entry name" value="PTS-regulatory domain, PRD"/>
    <property type="match status" value="1"/>
</dbReference>
<dbReference type="Gene3D" id="3.40.50.300">
    <property type="entry name" value="P-loop containing nucleotide triphosphate hydrolases"/>
    <property type="match status" value="1"/>
</dbReference>
<dbReference type="Gene3D" id="1.10.1790.10">
    <property type="entry name" value="PRD domain"/>
    <property type="match status" value="1"/>
</dbReference>
<protein>
    <submittedName>
        <fullName evidence="7">Transcriptional regulator [Lactobacillus sp.]</fullName>
    </submittedName>
</protein>
<feature type="domain" description="PTS EIIA type-4" evidence="5">
    <location>
        <begin position="549"/>
        <end position="674"/>
    </location>
</feature>
<accession>A0A660DYG7</accession>
<dbReference type="GO" id="GO:0016020">
    <property type="term" value="C:membrane"/>
    <property type="evidence" value="ECO:0007669"/>
    <property type="project" value="InterPro"/>
</dbReference>
<dbReference type="CDD" id="cd00009">
    <property type="entry name" value="AAA"/>
    <property type="match status" value="1"/>
</dbReference>
<dbReference type="Pfam" id="PF03610">
    <property type="entry name" value="EIIA-man"/>
    <property type="match status" value="1"/>
</dbReference>
<sequence>MLTNRERVIQLLLTTSQDLAPNTLGVSAQFISKKLAIQRSTVSLYLNELVRNGEALKTSTRPVYFIAQSVYEANPQRFIHLNEHLEQQKTAQTAKVDPFKQLIGAESSLKNVVNQIKSAVIYPPNGMSCLLVGDSGVGKSYLAQLAYEFAKREGFVTGKFTVLNCAEYADNPELLSSILFGHVKGAFTGAEATREGLLATAKDGYLFLDEVHRLAPESQEKLFQYMDKGTYRPVGETKAVYESNARLIFATTEKQNIDFLQTFLRRIPMVIQIPSFHHRTKQEKLDLIANLFLNEAHVMHRNIKISAAVAALLVNAELPGNVGKLQSIVKLTCAESLLKQRDTTTSLLIKVADLPLDFMTNKSQPSVTGNPILINYHDSEIKEVAIKERTKLFEFATEIIEITQQVGSDDVSRQQYFEVTARIANKIADFVSFDLRRHRDGSILEFLETTIKGILGNFYLDFGINRFNSNSHLLALIVLFLNDFEDDRQVADLTTTLVQLQQQFGRRYNLSTQLVQAIAVQLNLQNPELYTLFIFNFIFAQQEQLIPIKTNAVIVTHGYSTASSIATTVNRLLNGSVYEGVDMPLDASISEVVSELKRYFRTINTESDLLLLVDMGSLTQLAAMLEPHYDGKIAMMTNVSTAMALVIGQDILKNQLTTDRLKKIAVQQQPQTKVVIPVQKAKVILTTCITGIGAAKYLQRIVTDSTNGSIKIVTKDFYQLKQNGLQDPIFDQYNVKLIIGTDDPNVKEIPYLSVEELINPEVGNRIFLNAFPDMFSQQQLTKMNQAMVRAFTLDNIAANLAVLDPQITVGQVEQTVLILERSLGRKMDVYLRISLYMHLCFMVERIVQREPNLDYHQVQQFQKTHQHFIQITTDALSDIQHYYKITIPVSEIGFIYDILNSRLDLANLD</sequence>
<dbReference type="PANTHER" id="PTHR32071">
    <property type="entry name" value="TRANSCRIPTIONAL REGULATORY PROTEIN"/>
    <property type="match status" value="1"/>
</dbReference>
<dbReference type="PROSITE" id="PS51372">
    <property type="entry name" value="PRD_2"/>
    <property type="match status" value="1"/>
</dbReference>
<dbReference type="InterPro" id="IPR027417">
    <property type="entry name" value="P-loop_NTPase"/>
</dbReference>
<dbReference type="SMART" id="SM00382">
    <property type="entry name" value="AAA"/>
    <property type="match status" value="1"/>
</dbReference>
<dbReference type="OrthoDB" id="9771372at2"/>
<dbReference type="Gene3D" id="3.40.50.510">
    <property type="entry name" value="Phosphotransferase system, mannose-type IIA component"/>
    <property type="match status" value="1"/>
</dbReference>
<evidence type="ECO:0000313" key="7">
    <source>
        <dbReference type="EMBL" id="VDG26585.1"/>
    </source>
</evidence>
<name>A0A660DYG7_9LACO</name>
<dbReference type="GO" id="GO:0016740">
    <property type="term" value="F:transferase activity"/>
    <property type="evidence" value="ECO:0007669"/>
    <property type="project" value="UniProtKB-KW"/>
</dbReference>
<dbReference type="InterPro" id="IPR036634">
    <property type="entry name" value="PRD_sf"/>
</dbReference>
<dbReference type="SUPFAM" id="SSF52540">
    <property type="entry name" value="P-loop containing nucleoside triphosphate hydrolases"/>
    <property type="match status" value="1"/>
</dbReference>
<dbReference type="InterPro" id="IPR003593">
    <property type="entry name" value="AAA+_ATPase"/>
</dbReference>
<dbReference type="PROSITE" id="PS51096">
    <property type="entry name" value="PTS_EIIA_TYPE_4"/>
    <property type="match status" value="1"/>
</dbReference>
<keyword evidence="3" id="KW-0067">ATP-binding</keyword>
<dbReference type="AlphaFoldDB" id="A0A660DYG7"/>
<dbReference type="PANTHER" id="PTHR32071:SF38">
    <property type="entry name" value="PSP OPERON TRANSCRIPTIONAL ACTIVATOR"/>
    <property type="match status" value="1"/>
</dbReference>
<evidence type="ECO:0000259" key="6">
    <source>
        <dbReference type="PROSITE" id="PS51372"/>
    </source>
</evidence>
<evidence type="ECO:0000256" key="1">
    <source>
        <dbReference type="ARBA" id="ARBA00022679"/>
    </source>
</evidence>
<reference evidence="7 8" key="1">
    <citation type="submission" date="2018-11" db="EMBL/GenBank/DDBJ databases">
        <authorList>
            <person name="Wuyts S."/>
        </authorList>
    </citation>
    <scope>NUCLEOTIDE SEQUENCE [LARGE SCALE GENOMIC DNA]</scope>
    <source>
        <strain evidence="7">Lactobacillus mudanjiangensis AMBF249</strain>
    </source>
</reference>
<dbReference type="GO" id="GO:0005524">
    <property type="term" value="F:ATP binding"/>
    <property type="evidence" value="ECO:0007669"/>
    <property type="project" value="UniProtKB-KW"/>
</dbReference>
<evidence type="ECO:0000256" key="2">
    <source>
        <dbReference type="ARBA" id="ARBA00022741"/>
    </source>
</evidence>
<keyword evidence="1" id="KW-0808">Transferase</keyword>
<dbReference type="InterPro" id="IPR004701">
    <property type="entry name" value="PTS_EIIA_man-typ"/>
</dbReference>
<dbReference type="Pfam" id="PF00158">
    <property type="entry name" value="Sigma54_activat"/>
    <property type="match status" value="1"/>
</dbReference>
<feature type="domain" description="Sigma-54 factor interaction" evidence="4">
    <location>
        <begin position="102"/>
        <end position="334"/>
    </location>
</feature>
<evidence type="ECO:0000313" key="8">
    <source>
        <dbReference type="Proteomes" id="UP000289996"/>
    </source>
</evidence>
<evidence type="ECO:0000259" key="5">
    <source>
        <dbReference type="PROSITE" id="PS51096"/>
    </source>
</evidence>
<keyword evidence="2" id="KW-0547">Nucleotide-binding</keyword>
<feature type="domain" description="PRD" evidence="6">
    <location>
        <begin position="803"/>
        <end position="909"/>
    </location>
</feature>
<dbReference type="InterPro" id="IPR036662">
    <property type="entry name" value="PTS_EIIA_man-typ_sf"/>
</dbReference>
<dbReference type="Proteomes" id="UP000289996">
    <property type="component" value="Unassembled WGS sequence"/>
</dbReference>
<dbReference type="SUPFAM" id="SSF53062">
    <property type="entry name" value="PTS system fructose IIA component-like"/>
    <property type="match status" value="1"/>
</dbReference>
<dbReference type="RefSeq" id="WP_130844373.1">
    <property type="nucleotide sequence ID" value="NZ_BJDY01000003.1"/>
</dbReference>
<dbReference type="EMBL" id="UYIG01000001">
    <property type="protein sequence ID" value="VDG26585.1"/>
    <property type="molecule type" value="Genomic_DNA"/>
</dbReference>
<gene>
    <name evidence="7" type="ORF">MUDAN_MDHGFNIF_00025</name>
</gene>
<evidence type="ECO:0000259" key="4">
    <source>
        <dbReference type="PROSITE" id="PS50045"/>
    </source>
</evidence>
<dbReference type="GO" id="GO:0009401">
    <property type="term" value="P:phosphoenolpyruvate-dependent sugar phosphotransferase system"/>
    <property type="evidence" value="ECO:0007669"/>
    <property type="project" value="InterPro"/>
</dbReference>
<organism evidence="7 8">
    <name type="scientific">Lactiplantibacillus mudanjiangensis</name>
    <dbReference type="NCBI Taxonomy" id="1296538"/>
    <lineage>
        <taxon>Bacteria</taxon>
        <taxon>Bacillati</taxon>
        <taxon>Bacillota</taxon>
        <taxon>Bacilli</taxon>
        <taxon>Lactobacillales</taxon>
        <taxon>Lactobacillaceae</taxon>
        <taxon>Lactiplantibacillus</taxon>
    </lineage>
</organism>
<dbReference type="InterPro" id="IPR011608">
    <property type="entry name" value="PRD"/>
</dbReference>
<dbReference type="GO" id="GO:0006355">
    <property type="term" value="P:regulation of DNA-templated transcription"/>
    <property type="evidence" value="ECO:0007669"/>
    <property type="project" value="InterPro"/>
</dbReference>
<keyword evidence="8" id="KW-1185">Reference proteome</keyword>
<dbReference type="InterPro" id="IPR002078">
    <property type="entry name" value="Sigma_54_int"/>
</dbReference>
<evidence type="ECO:0000256" key="3">
    <source>
        <dbReference type="ARBA" id="ARBA00022840"/>
    </source>
</evidence>
<proteinExistence type="predicted"/>
<dbReference type="PROSITE" id="PS50045">
    <property type="entry name" value="SIGMA54_INTERACT_4"/>
    <property type="match status" value="1"/>
</dbReference>